<accession>W9H4W4</accession>
<dbReference type="EMBL" id="AVFL01000016">
    <property type="protein sequence ID" value="EWY38798.1"/>
    <property type="molecule type" value="Genomic_DNA"/>
</dbReference>
<keyword evidence="2" id="KW-1185">Reference proteome</keyword>
<sequence length="88" mass="9759">MTSRSDSHGNRIKIDWIVDMVGCISVVTGTDVGADELAERYIKTIGPGLQFIPSDVQLTEFIKAPYTNDSDLFTAWREANARVQAVKQ</sequence>
<reference evidence="1 2" key="1">
    <citation type="submission" date="2013-08" db="EMBL/GenBank/DDBJ databases">
        <title>The genome sequence of Skermanella stibiiresistens.</title>
        <authorList>
            <person name="Zhu W."/>
            <person name="Wang G."/>
        </authorList>
    </citation>
    <scope>NUCLEOTIDE SEQUENCE [LARGE SCALE GENOMIC DNA]</scope>
    <source>
        <strain evidence="1 2">SB22</strain>
    </source>
</reference>
<evidence type="ECO:0000313" key="1">
    <source>
        <dbReference type="EMBL" id="EWY38798.1"/>
    </source>
</evidence>
<organism evidence="1 2">
    <name type="scientific">Skermanella stibiiresistens SB22</name>
    <dbReference type="NCBI Taxonomy" id="1385369"/>
    <lineage>
        <taxon>Bacteria</taxon>
        <taxon>Pseudomonadati</taxon>
        <taxon>Pseudomonadota</taxon>
        <taxon>Alphaproteobacteria</taxon>
        <taxon>Rhodospirillales</taxon>
        <taxon>Azospirillaceae</taxon>
        <taxon>Skermanella</taxon>
    </lineage>
</organism>
<dbReference type="AlphaFoldDB" id="W9H4W4"/>
<dbReference type="Proteomes" id="UP000019486">
    <property type="component" value="Unassembled WGS sequence"/>
</dbReference>
<protein>
    <submittedName>
        <fullName evidence="1">Uncharacterized protein</fullName>
    </submittedName>
</protein>
<proteinExistence type="predicted"/>
<evidence type="ECO:0000313" key="2">
    <source>
        <dbReference type="Proteomes" id="UP000019486"/>
    </source>
</evidence>
<comment type="caution">
    <text evidence="1">The sequence shown here is derived from an EMBL/GenBank/DDBJ whole genome shotgun (WGS) entry which is preliminary data.</text>
</comment>
<gene>
    <name evidence="1" type="ORF">N825_10925</name>
</gene>
<name>W9H4W4_9PROT</name>